<comment type="subcellular location">
    <subcellularLocation>
        <location evidence="1">Membrane</location>
        <topology evidence="1">Multi-pass membrane protein</topology>
    </subcellularLocation>
</comment>
<dbReference type="Gene3D" id="3.40.190.10">
    <property type="entry name" value="Periplasmic binding protein-like II"/>
    <property type="match status" value="3"/>
</dbReference>
<keyword evidence="10" id="KW-0407">Ion channel</keyword>
<evidence type="ECO:0000256" key="5">
    <source>
        <dbReference type="ARBA" id="ARBA00023065"/>
    </source>
</evidence>
<evidence type="ECO:0000256" key="9">
    <source>
        <dbReference type="ARBA" id="ARBA00023286"/>
    </source>
</evidence>
<keyword evidence="9" id="KW-1071">Ligand-gated ion channel</keyword>
<dbReference type="SMART" id="SM00079">
    <property type="entry name" value="PBPe"/>
    <property type="match status" value="1"/>
</dbReference>
<dbReference type="RefSeq" id="XP_021858262.2">
    <property type="nucleotide sequence ID" value="XM_022002570.2"/>
</dbReference>
<accession>A0A9R0IZ45</accession>
<feature type="transmembrane region" description="Helical" evidence="11">
    <location>
        <begin position="170"/>
        <end position="191"/>
    </location>
</feature>
<dbReference type="SUPFAM" id="SSF53850">
    <property type="entry name" value="Periplasmic binding protein-like II"/>
    <property type="match status" value="1"/>
</dbReference>
<dbReference type="PANTHER" id="PTHR18966">
    <property type="entry name" value="IONOTROPIC GLUTAMATE RECEPTOR"/>
    <property type="match status" value="1"/>
</dbReference>
<keyword evidence="3 11" id="KW-0812">Transmembrane</keyword>
<dbReference type="GO" id="GO:0016020">
    <property type="term" value="C:membrane"/>
    <property type="evidence" value="ECO:0007669"/>
    <property type="project" value="UniProtKB-SubCell"/>
</dbReference>
<keyword evidence="4 11" id="KW-1133">Transmembrane helix</keyword>
<dbReference type="InterPro" id="IPR015683">
    <property type="entry name" value="Ionotropic_Glu_rcpt"/>
</dbReference>
<reference evidence="15" key="2">
    <citation type="submission" date="2025-08" db="UniProtKB">
        <authorList>
            <consortium name="RefSeq"/>
        </authorList>
    </citation>
    <scope>IDENTIFICATION</scope>
    <source>
        <tissue evidence="15">Leaf</tissue>
    </source>
</reference>
<feature type="domain" description="Ionotropic glutamate receptor C-terminal" evidence="13">
    <location>
        <begin position="43"/>
        <end position="383"/>
    </location>
</feature>
<evidence type="ECO:0000256" key="11">
    <source>
        <dbReference type="SAM" id="Phobius"/>
    </source>
</evidence>
<feature type="signal peptide" evidence="12">
    <location>
        <begin position="1"/>
        <end position="26"/>
    </location>
</feature>
<dbReference type="KEGG" id="soe:110797453"/>
<dbReference type="Proteomes" id="UP000813463">
    <property type="component" value="Chromosome 3"/>
</dbReference>
<keyword evidence="2" id="KW-0813">Transport</keyword>
<keyword evidence="6 11" id="KW-0472">Membrane</keyword>
<evidence type="ECO:0000256" key="8">
    <source>
        <dbReference type="ARBA" id="ARBA00023180"/>
    </source>
</evidence>
<evidence type="ECO:0000313" key="14">
    <source>
        <dbReference type="Proteomes" id="UP000813463"/>
    </source>
</evidence>
<evidence type="ECO:0000256" key="6">
    <source>
        <dbReference type="ARBA" id="ARBA00023136"/>
    </source>
</evidence>
<keyword evidence="14" id="KW-1185">Reference proteome</keyword>
<evidence type="ECO:0000256" key="7">
    <source>
        <dbReference type="ARBA" id="ARBA00023170"/>
    </source>
</evidence>
<dbReference type="AlphaFoldDB" id="A0A9R0IZ45"/>
<feature type="transmembrane region" description="Helical" evidence="11">
    <location>
        <begin position="408"/>
        <end position="432"/>
    </location>
</feature>
<protein>
    <submittedName>
        <fullName evidence="15">Glutamate receptor 2.6-like</fullName>
    </submittedName>
</protein>
<feature type="chain" id="PRO_5047239036" evidence="12">
    <location>
        <begin position="27"/>
        <end position="437"/>
    </location>
</feature>
<evidence type="ECO:0000256" key="12">
    <source>
        <dbReference type="SAM" id="SignalP"/>
    </source>
</evidence>
<evidence type="ECO:0000256" key="1">
    <source>
        <dbReference type="ARBA" id="ARBA00004141"/>
    </source>
</evidence>
<keyword evidence="8" id="KW-0325">Glycoprotein</keyword>
<dbReference type="GeneID" id="110797453"/>
<evidence type="ECO:0000259" key="13">
    <source>
        <dbReference type="SMART" id="SM00079"/>
    </source>
</evidence>
<evidence type="ECO:0000313" key="15">
    <source>
        <dbReference type="RefSeq" id="XP_021858262.2"/>
    </source>
</evidence>
<keyword evidence="7" id="KW-0675">Receptor</keyword>
<evidence type="ECO:0000256" key="10">
    <source>
        <dbReference type="ARBA" id="ARBA00023303"/>
    </source>
</evidence>
<feature type="transmembrane region" description="Helical" evidence="11">
    <location>
        <begin position="212"/>
        <end position="234"/>
    </location>
</feature>
<organism evidence="14 15">
    <name type="scientific">Spinacia oleracea</name>
    <name type="common">Spinach</name>
    <dbReference type="NCBI Taxonomy" id="3562"/>
    <lineage>
        <taxon>Eukaryota</taxon>
        <taxon>Viridiplantae</taxon>
        <taxon>Streptophyta</taxon>
        <taxon>Embryophyta</taxon>
        <taxon>Tracheophyta</taxon>
        <taxon>Spermatophyta</taxon>
        <taxon>Magnoliopsida</taxon>
        <taxon>eudicotyledons</taxon>
        <taxon>Gunneridae</taxon>
        <taxon>Pentapetalae</taxon>
        <taxon>Caryophyllales</taxon>
        <taxon>Chenopodiaceae</taxon>
        <taxon>Chenopodioideae</taxon>
        <taxon>Anserineae</taxon>
        <taxon>Spinacia</taxon>
    </lineage>
</organism>
<evidence type="ECO:0000256" key="2">
    <source>
        <dbReference type="ARBA" id="ARBA00022448"/>
    </source>
</evidence>
<sequence>MKRKNCGTSLLISLFTIFCIATHVIGQDGTGSTNETDTSRTLKFLVPKRELDDFVKVRDLKNGSYEYSGFSILVFEQAAKIAIPSHKYEFEPYINVAGTMKGTFDEMLKEVDIQDYDGAVGEITIVSNRIDMGLVDFTTPYLDTEIGILVRVQLTENRERLTGLTPITKIILVLVIILGSAIFVAVVFWIWKLCKFKYASPSTQASGSILGSIMYTKLVIILALMVLFLTIASYTPRQTSNSLLSTPRSVSNIKTFDDLIRKKSRVGYRQGAFVRELLVGKGLEESQLVELKSEVELLHKLQKGGEEDGIDALVAGIHHLKLFQEKNCVNFTLVEDFRLKSAGLGFAFRIGHPLSLANKFSRAIVALIDNGGIADIQARTIGDLDKICQDNSNSSVGSRSTVQDIISLWLPVASAIFVVVLVLVMLLSYCGVMSMMK</sequence>
<name>A0A9R0IZ45_SPIOL</name>
<dbReference type="InterPro" id="IPR001320">
    <property type="entry name" value="Iontro_rcpt_C"/>
</dbReference>
<keyword evidence="12" id="KW-0732">Signal</keyword>
<proteinExistence type="predicted"/>
<gene>
    <name evidence="15" type="primary">LOC110797453</name>
</gene>
<dbReference type="GO" id="GO:0015276">
    <property type="term" value="F:ligand-gated monoatomic ion channel activity"/>
    <property type="evidence" value="ECO:0007669"/>
    <property type="project" value="InterPro"/>
</dbReference>
<reference evidence="14" key="1">
    <citation type="journal article" date="2021" name="Nat. Commun.">
        <title>Genomic analyses provide insights into spinach domestication and the genetic basis of agronomic traits.</title>
        <authorList>
            <person name="Cai X."/>
            <person name="Sun X."/>
            <person name="Xu C."/>
            <person name="Sun H."/>
            <person name="Wang X."/>
            <person name="Ge C."/>
            <person name="Zhang Z."/>
            <person name="Wang Q."/>
            <person name="Fei Z."/>
            <person name="Jiao C."/>
            <person name="Wang Q."/>
        </authorList>
    </citation>
    <scope>NUCLEOTIDE SEQUENCE [LARGE SCALE GENOMIC DNA]</scope>
    <source>
        <strain evidence="14">cv. Varoflay</strain>
    </source>
</reference>
<evidence type="ECO:0000256" key="4">
    <source>
        <dbReference type="ARBA" id="ARBA00022989"/>
    </source>
</evidence>
<evidence type="ECO:0000256" key="3">
    <source>
        <dbReference type="ARBA" id="ARBA00022692"/>
    </source>
</evidence>
<keyword evidence="5" id="KW-0406">Ion transport</keyword>